<dbReference type="GO" id="GO:0004806">
    <property type="term" value="F:triacylglycerol lipase activity"/>
    <property type="evidence" value="ECO:0007669"/>
    <property type="project" value="InterPro"/>
</dbReference>
<dbReference type="PANTHER" id="PTHR34853:SF1">
    <property type="entry name" value="LIPASE 5"/>
    <property type="match status" value="1"/>
</dbReference>
<keyword evidence="3" id="KW-1185">Reference proteome</keyword>
<dbReference type="EMBL" id="QLAG01000023">
    <property type="protein sequence ID" value="TLX62351.1"/>
    <property type="molecule type" value="Genomic_DNA"/>
</dbReference>
<evidence type="ECO:0000313" key="3">
    <source>
        <dbReference type="Proteomes" id="UP000306753"/>
    </source>
</evidence>
<proteinExistence type="predicted"/>
<accession>A0A5R9QB74</accession>
<dbReference type="InterPro" id="IPR005152">
    <property type="entry name" value="Lipase_secreted"/>
</dbReference>
<dbReference type="Proteomes" id="UP000306753">
    <property type="component" value="Unassembled WGS sequence"/>
</dbReference>
<dbReference type="PIRSF" id="PIRSF029171">
    <property type="entry name" value="Esterase_LipA"/>
    <property type="match status" value="1"/>
</dbReference>
<dbReference type="SUPFAM" id="SSF53474">
    <property type="entry name" value="alpha/beta-Hydrolases"/>
    <property type="match status" value="1"/>
</dbReference>
<dbReference type="AlphaFoldDB" id="A0A5R9QB74"/>
<organism evidence="2 3">
    <name type="scientific">Stutzerimonas nosocomialis</name>
    <dbReference type="NCBI Taxonomy" id="1056496"/>
    <lineage>
        <taxon>Bacteria</taxon>
        <taxon>Pseudomonadati</taxon>
        <taxon>Pseudomonadota</taxon>
        <taxon>Gammaproteobacteria</taxon>
        <taxon>Pseudomonadales</taxon>
        <taxon>Pseudomonadaceae</taxon>
        <taxon>Stutzerimonas</taxon>
    </lineage>
</organism>
<dbReference type="Pfam" id="PF03583">
    <property type="entry name" value="LIP"/>
    <property type="match status" value="1"/>
</dbReference>
<dbReference type="InterPro" id="IPR029058">
    <property type="entry name" value="AB_hydrolase_fold"/>
</dbReference>
<dbReference type="RefSeq" id="WP_138412361.1">
    <property type="nucleotide sequence ID" value="NZ_QLAG01000023.1"/>
</dbReference>
<dbReference type="Gene3D" id="3.40.50.1820">
    <property type="entry name" value="alpha/beta hydrolase"/>
    <property type="match status" value="2"/>
</dbReference>
<reference evidence="2 3" key="1">
    <citation type="journal article" date="2017" name="Eur. J. Clin. Microbiol. Infect. Dis.">
        <title>Uncommonly isolated clinical Pseudomonas: identification and phylogenetic assignation.</title>
        <authorList>
            <person name="Mulet M."/>
            <person name="Gomila M."/>
            <person name="Ramirez A."/>
            <person name="Cardew S."/>
            <person name="Moore E.R."/>
            <person name="Lalucat J."/>
            <person name="Garcia-Valdes E."/>
        </authorList>
    </citation>
    <scope>NUCLEOTIDE SEQUENCE [LARGE SCALE GENOMIC DNA]</scope>
    <source>
        <strain evidence="2 3">SD129</strain>
    </source>
</reference>
<dbReference type="PANTHER" id="PTHR34853">
    <property type="match status" value="1"/>
</dbReference>
<dbReference type="GO" id="GO:0016042">
    <property type="term" value="P:lipid catabolic process"/>
    <property type="evidence" value="ECO:0007669"/>
    <property type="project" value="InterPro"/>
</dbReference>
<protein>
    <submittedName>
        <fullName evidence="2">Lipase</fullName>
    </submittedName>
</protein>
<comment type="caution">
    <text evidence="2">The sequence shown here is derived from an EMBL/GenBank/DDBJ whole genome shotgun (WGS) entry which is preliminary data.</text>
</comment>
<evidence type="ECO:0000256" key="1">
    <source>
        <dbReference type="SAM" id="MobiDB-lite"/>
    </source>
</evidence>
<sequence length="427" mass="44593">MRIFGVFQAAPAVVRFGAVAALCLVVSFHAKGAELPVGPDVGDMALSPFYRWSGPVPDTPGTLLKQEAMAGQEDMPAASAAIRILYSSRDERWGSGPIPVSGTLFLPAGEPPAGGWPLLAWAHGTLGIADSCAPSWAGFRSRDASYLNRWLAQGFAVVATDYQGLGGPGPHPYSYWQAEGRSVLDSIRAAQAVAPGALSGRTLLAGQSQGGGAALGAATLADTHARELDIRGAVITGPNSTFPEGPIALPRRHSLTMFLGFATGALKDGAPPMEDILSLKGRTLLGVARHGCTGDIARKARELEVGSFEDLLAISPQELASLRVPTTDMPLSSIRFPLLIATGKADRTITPMEQYAVAAALCAAGNQVTWRLLEGMGHDGAMHGSLDEAFAFARARLDGRPVGSNCSDLQPPGPPGERDPQAPFNDD</sequence>
<evidence type="ECO:0000313" key="2">
    <source>
        <dbReference type="EMBL" id="TLX62351.1"/>
    </source>
</evidence>
<gene>
    <name evidence="2" type="ORF">DN820_16865</name>
</gene>
<name>A0A5R9QB74_9GAMM</name>
<feature type="region of interest" description="Disordered" evidence="1">
    <location>
        <begin position="402"/>
        <end position="427"/>
    </location>
</feature>